<proteinExistence type="predicted"/>
<protein>
    <submittedName>
        <fullName evidence="1">Uncharacterized protein</fullName>
    </submittedName>
</protein>
<accession>A0ACB9F227</accession>
<organism evidence="1 2">
    <name type="scientific">Cichorium intybus</name>
    <name type="common">Chicory</name>
    <dbReference type="NCBI Taxonomy" id="13427"/>
    <lineage>
        <taxon>Eukaryota</taxon>
        <taxon>Viridiplantae</taxon>
        <taxon>Streptophyta</taxon>
        <taxon>Embryophyta</taxon>
        <taxon>Tracheophyta</taxon>
        <taxon>Spermatophyta</taxon>
        <taxon>Magnoliopsida</taxon>
        <taxon>eudicotyledons</taxon>
        <taxon>Gunneridae</taxon>
        <taxon>Pentapetalae</taxon>
        <taxon>asterids</taxon>
        <taxon>campanulids</taxon>
        <taxon>Asterales</taxon>
        <taxon>Asteraceae</taxon>
        <taxon>Cichorioideae</taxon>
        <taxon>Cichorieae</taxon>
        <taxon>Cichoriinae</taxon>
        <taxon>Cichorium</taxon>
    </lineage>
</organism>
<dbReference type="EMBL" id="CM042011">
    <property type="protein sequence ID" value="KAI3765284.1"/>
    <property type="molecule type" value="Genomic_DNA"/>
</dbReference>
<evidence type="ECO:0000313" key="1">
    <source>
        <dbReference type="EMBL" id="KAI3765284.1"/>
    </source>
</evidence>
<name>A0ACB9F227_CICIN</name>
<reference evidence="2" key="1">
    <citation type="journal article" date="2022" name="Mol. Ecol. Resour.">
        <title>The genomes of chicory, endive, great burdock and yacon provide insights into Asteraceae palaeo-polyploidization history and plant inulin production.</title>
        <authorList>
            <person name="Fan W."/>
            <person name="Wang S."/>
            <person name="Wang H."/>
            <person name="Wang A."/>
            <person name="Jiang F."/>
            <person name="Liu H."/>
            <person name="Zhao H."/>
            <person name="Xu D."/>
            <person name="Zhang Y."/>
        </authorList>
    </citation>
    <scope>NUCLEOTIDE SEQUENCE [LARGE SCALE GENOMIC DNA]</scope>
    <source>
        <strain evidence="2">cv. Punajuju</strain>
    </source>
</reference>
<keyword evidence="2" id="KW-1185">Reference proteome</keyword>
<gene>
    <name evidence="1" type="ORF">L2E82_15314</name>
</gene>
<sequence length="361" mass="40965">MRCRVTPKVCYFFTVSFTPHDTFMCPPPETLGVTTTNSTAAYSYSNDYLILCKKRNPNLSHNSRQFKLRIQLGSAYQFGGLSKGYQQFGKFSSFSYPNQALFSNYSMNYSSGGRLWNENHRYKTREKSYTNGESEELTCGLRSQSVNLHFEDEKVGMSLRREKYNVEEFQTKLKEHFQTIIVSIAFSFTPASFAVAIVKVYGNQVFYWVTITNTQYFALLLLKNSLSFADSFPFLAISFPWLEGTFVALAPRFDVSRGQKSRYFKIALLGYAVGVVLTIVVMNWFQGIARPERLHHIALVSTGNNTSNPISRLVTASYGVAIWDSAPGVYGHPGMSLHYVCLFHLSSDFLACNQPKEIQPL</sequence>
<dbReference type="Proteomes" id="UP001055811">
    <property type="component" value="Linkage Group LG03"/>
</dbReference>
<comment type="caution">
    <text evidence="1">The sequence shown here is derived from an EMBL/GenBank/DDBJ whole genome shotgun (WGS) entry which is preliminary data.</text>
</comment>
<reference evidence="1 2" key="2">
    <citation type="journal article" date="2022" name="Mol. Ecol. Resour.">
        <title>The genomes of chicory, endive, great burdock and yacon provide insights into Asteraceae paleo-polyploidization history and plant inulin production.</title>
        <authorList>
            <person name="Fan W."/>
            <person name="Wang S."/>
            <person name="Wang H."/>
            <person name="Wang A."/>
            <person name="Jiang F."/>
            <person name="Liu H."/>
            <person name="Zhao H."/>
            <person name="Xu D."/>
            <person name="Zhang Y."/>
        </authorList>
    </citation>
    <scope>NUCLEOTIDE SEQUENCE [LARGE SCALE GENOMIC DNA]</scope>
    <source>
        <strain evidence="2">cv. Punajuju</strain>
        <tissue evidence="1">Leaves</tissue>
    </source>
</reference>
<evidence type="ECO:0000313" key="2">
    <source>
        <dbReference type="Proteomes" id="UP001055811"/>
    </source>
</evidence>